<sequence>MNRTTLSLAVTAAALAAVTGVATLTVPDGTTDDAAPVAAARLPVERTTLMCPSPGPSEIASTTYTALTPDGQDAGKGTARLTAADGTDATSTDTKDKDKAKAKDEKPVAEPTKPGKPVTATTSKTDAPALIADAHDGLAPGFTVQQTTVVDAGAGRGILGARCTAPDTEFWFPGVSTNKDRQDYVYLTNPDDTQAVVDVALYGKEGLIRNEDGDDIPVPAHGSTSVLLSTLTEEPTDILTLRVTARSGRVGAAVLAADDKLGGDWIQPAADPAPRLVLPGIPKDATSVRLVAFAPGDADAELGIRYSGPTGQITPAGNESLTVKSGMTASADFEGLTAGEGGSLILTPAEGTEAPVVAGLRVTRGKGDSAETAFIPATEGIGERATAAGSWAAAEKDEVTTLSLVAPDEAVQVKVTSSAGSKGGTAAEKTYTVKSGTTLTLTELPLPEGKLTGSRFAFTVEKVEGGELYAARMLQQKKDGVPMFTVQTLPDDHATVAVPETRQDISLVGD</sequence>
<protein>
    <recommendedName>
        <fullName evidence="5">Secreted protein</fullName>
    </recommendedName>
</protein>
<evidence type="ECO:0000256" key="1">
    <source>
        <dbReference type="SAM" id="MobiDB-lite"/>
    </source>
</evidence>
<evidence type="ECO:0000313" key="4">
    <source>
        <dbReference type="Proteomes" id="UP000466345"/>
    </source>
</evidence>
<feature type="compositionally biased region" description="Basic and acidic residues" evidence="1">
    <location>
        <begin position="93"/>
        <end position="108"/>
    </location>
</feature>
<dbReference type="Proteomes" id="UP000466345">
    <property type="component" value="Unassembled WGS sequence"/>
</dbReference>
<dbReference type="EMBL" id="WEGJ01000044">
    <property type="protein sequence ID" value="MQY16066.1"/>
    <property type="molecule type" value="Genomic_DNA"/>
</dbReference>
<dbReference type="InterPro" id="IPR043777">
    <property type="entry name" value="DUF5719"/>
</dbReference>
<evidence type="ECO:0008006" key="5">
    <source>
        <dbReference type="Google" id="ProtNLM"/>
    </source>
</evidence>
<dbReference type="Pfam" id="PF18986">
    <property type="entry name" value="DUF5719"/>
    <property type="match status" value="1"/>
</dbReference>
<gene>
    <name evidence="3" type="ORF">SRB5_62580</name>
</gene>
<proteinExistence type="predicted"/>
<feature type="region of interest" description="Disordered" evidence="1">
    <location>
        <begin position="52"/>
        <end position="122"/>
    </location>
</feature>
<keyword evidence="2" id="KW-0732">Signal</keyword>
<feature type="signal peptide" evidence="2">
    <location>
        <begin position="1"/>
        <end position="16"/>
    </location>
</feature>
<feature type="compositionally biased region" description="Low complexity" evidence="1">
    <location>
        <begin position="82"/>
        <end position="92"/>
    </location>
</feature>
<keyword evidence="4" id="KW-1185">Reference proteome</keyword>
<evidence type="ECO:0000313" key="3">
    <source>
        <dbReference type="EMBL" id="MQY16066.1"/>
    </source>
</evidence>
<organism evidence="3 4">
    <name type="scientific">Streptomyces smaragdinus</name>
    <dbReference type="NCBI Taxonomy" id="2585196"/>
    <lineage>
        <taxon>Bacteria</taxon>
        <taxon>Bacillati</taxon>
        <taxon>Actinomycetota</taxon>
        <taxon>Actinomycetes</taxon>
        <taxon>Kitasatosporales</taxon>
        <taxon>Streptomycetaceae</taxon>
        <taxon>Streptomyces</taxon>
    </lineage>
</organism>
<evidence type="ECO:0000256" key="2">
    <source>
        <dbReference type="SAM" id="SignalP"/>
    </source>
</evidence>
<comment type="caution">
    <text evidence="3">The sequence shown here is derived from an EMBL/GenBank/DDBJ whole genome shotgun (WGS) entry which is preliminary data.</text>
</comment>
<accession>A0A7K0CRE5</accession>
<name>A0A7K0CRE5_9ACTN</name>
<dbReference type="RefSeq" id="WP_153456855.1">
    <property type="nucleotide sequence ID" value="NZ_WEGJ01000044.1"/>
</dbReference>
<dbReference type="OrthoDB" id="3729011at2"/>
<reference evidence="3 4" key="1">
    <citation type="submission" date="2019-10" db="EMBL/GenBank/DDBJ databases">
        <title>Streptomyces smaragdinus sp. nov. and Streptomyces fabii sp. nov., isolated from the gut of fungus growing-termite Macrotermes natalensis.</title>
        <authorList>
            <person name="Schwitalla J."/>
            <person name="Benndorf R."/>
            <person name="Martin K."/>
            <person name="De Beer W."/>
            <person name="Kaster A.-K."/>
            <person name="Vollmers J."/>
            <person name="Poulsen M."/>
            <person name="Beemelmanns C."/>
        </authorList>
    </citation>
    <scope>NUCLEOTIDE SEQUENCE [LARGE SCALE GENOMIC DNA]</scope>
    <source>
        <strain evidence="3 4">RB5</strain>
    </source>
</reference>
<feature type="chain" id="PRO_5039170497" description="Secreted protein" evidence="2">
    <location>
        <begin position="17"/>
        <end position="510"/>
    </location>
</feature>
<dbReference type="AlphaFoldDB" id="A0A7K0CRE5"/>